<dbReference type="Proteomes" id="UP000055024">
    <property type="component" value="Unassembled WGS sequence"/>
</dbReference>
<accession>A0A0V1GJH7</accession>
<reference evidence="1 2" key="1">
    <citation type="submission" date="2015-01" db="EMBL/GenBank/DDBJ databases">
        <title>Evolution of Trichinella species and genotypes.</title>
        <authorList>
            <person name="Korhonen P.K."/>
            <person name="Edoardo P."/>
            <person name="Giuseppe L.R."/>
            <person name="Gasser R.B."/>
        </authorList>
    </citation>
    <scope>NUCLEOTIDE SEQUENCE [LARGE SCALE GENOMIC DNA]</scope>
    <source>
        <strain evidence="1">ISS1029</strain>
    </source>
</reference>
<comment type="caution">
    <text evidence="1">The sequence shown here is derived from an EMBL/GenBank/DDBJ whole genome shotgun (WGS) entry which is preliminary data.</text>
</comment>
<name>A0A0V1GJH7_9BILA</name>
<dbReference type="EMBL" id="JYDP01001391">
    <property type="protein sequence ID" value="KRY98399.1"/>
    <property type="molecule type" value="Genomic_DNA"/>
</dbReference>
<dbReference type="AlphaFoldDB" id="A0A0V1GJH7"/>
<evidence type="ECO:0000313" key="1">
    <source>
        <dbReference type="EMBL" id="KRY98399.1"/>
    </source>
</evidence>
<organism evidence="1 2">
    <name type="scientific">Trichinella zimbabwensis</name>
    <dbReference type="NCBI Taxonomy" id="268475"/>
    <lineage>
        <taxon>Eukaryota</taxon>
        <taxon>Metazoa</taxon>
        <taxon>Ecdysozoa</taxon>
        <taxon>Nematoda</taxon>
        <taxon>Enoplea</taxon>
        <taxon>Dorylaimia</taxon>
        <taxon>Trichinellida</taxon>
        <taxon>Trichinellidae</taxon>
        <taxon>Trichinella</taxon>
    </lineage>
</organism>
<evidence type="ECO:0000313" key="2">
    <source>
        <dbReference type="Proteomes" id="UP000055024"/>
    </source>
</evidence>
<proteinExistence type="predicted"/>
<protein>
    <submittedName>
        <fullName evidence="1">Uncharacterized protein</fullName>
    </submittedName>
</protein>
<sequence>MEEFFFNGAATGIRQVEDRQGFHMSVREKRQGNVR</sequence>
<keyword evidence="2" id="KW-1185">Reference proteome</keyword>
<gene>
    <name evidence="1" type="ORF">T11_8326</name>
</gene>